<dbReference type="KEGG" id="mmai:sS8_1159"/>
<dbReference type="Pfam" id="PF00076">
    <property type="entry name" value="RRM_1"/>
    <property type="match status" value="1"/>
</dbReference>
<proteinExistence type="predicted"/>
<keyword evidence="1" id="KW-0694">RNA-binding</keyword>
<dbReference type="PANTHER" id="PTHR48025">
    <property type="entry name" value="OS02G0815200 PROTEIN"/>
    <property type="match status" value="1"/>
</dbReference>
<dbReference type="InterPro" id="IPR000504">
    <property type="entry name" value="RRM_dom"/>
</dbReference>
<dbReference type="SMART" id="SM00360">
    <property type="entry name" value="RRM"/>
    <property type="match status" value="1"/>
</dbReference>
<evidence type="ECO:0000256" key="2">
    <source>
        <dbReference type="SAM" id="MobiDB-lite"/>
    </source>
</evidence>
<feature type="domain" description="RRM" evidence="3">
    <location>
        <begin position="3"/>
        <end position="81"/>
    </location>
</feature>
<dbReference type="Proteomes" id="UP000266313">
    <property type="component" value="Chromosome"/>
</dbReference>
<dbReference type="InterPro" id="IPR035979">
    <property type="entry name" value="RBD_domain_sf"/>
</dbReference>
<evidence type="ECO:0000259" key="3">
    <source>
        <dbReference type="PROSITE" id="PS50102"/>
    </source>
</evidence>
<feature type="region of interest" description="Disordered" evidence="2">
    <location>
        <begin position="70"/>
        <end position="110"/>
    </location>
</feature>
<reference evidence="4 5" key="1">
    <citation type="submission" date="2016-12" db="EMBL/GenBank/DDBJ databases">
        <title>Genome sequencing of Methylocaldum marinum.</title>
        <authorList>
            <person name="Takeuchi M."/>
            <person name="Kamagata Y."/>
            <person name="Hiraoka S."/>
            <person name="Oshima K."/>
            <person name="Hattori M."/>
            <person name="Iwasaki W."/>
        </authorList>
    </citation>
    <scope>NUCLEOTIDE SEQUENCE [LARGE SCALE GENOMIC DNA]</scope>
    <source>
        <strain evidence="4 5">S8</strain>
    </source>
</reference>
<dbReference type="EMBL" id="AP017928">
    <property type="protein sequence ID" value="BBA33121.1"/>
    <property type="molecule type" value="Genomic_DNA"/>
</dbReference>
<dbReference type="SUPFAM" id="SSF54928">
    <property type="entry name" value="RNA-binding domain, RBD"/>
    <property type="match status" value="1"/>
</dbReference>
<dbReference type="RefSeq" id="WP_119628784.1">
    <property type="nucleotide sequence ID" value="NZ_AP017928.1"/>
</dbReference>
<name>A0A250KQ70_9GAMM</name>
<organism evidence="4 5">
    <name type="scientific">Methylocaldum marinum</name>
    <dbReference type="NCBI Taxonomy" id="1432792"/>
    <lineage>
        <taxon>Bacteria</taxon>
        <taxon>Pseudomonadati</taxon>
        <taxon>Pseudomonadota</taxon>
        <taxon>Gammaproteobacteria</taxon>
        <taxon>Methylococcales</taxon>
        <taxon>Methylococcaceae</taxon>
        <taxon>Methylocaldum</taxon>
    </lineage>
</organism>
<gene>
    <name evidence="4" type="ORF">sS8_1159</name>
</gene>
<dbReference type="InterPro" id="IPR050502">
    <property type="entry name" value="Euk_RNA-bind_prot"/>
</dbReference>
<dbReference type="GO" id="GO:0003729">
    <property type="term" value="F:mRNA binding"/>
    <property type="evidence" value="ECO:0007669"/>
    <property type="project" value="TreeGrafter"/>
</dbReference>
<protein>
    <submittedName>
        <fullName evidence="4">Glycine-rich RNA-binding, abscisic acid-inducible protein</fullName>
    </submittedName>
</protein>
<dbReference type="OrthoDB" id="9798855at2"/>
<sequence length="110" mass="11826">MNRKLYVGNLNYGLGNDDLHQLFAAHGTVYSAHVIMDRETGRSKGFGFVEMGSAQEAQAAIAALNGKEVSGRSLTVNEARPPQDRGERNGSSNPFVTAGRRNGGYGDRRG</sequence>
<dbReference type="PROSITE" id="PS50102">
    <property type="entry name" value="RRM"/>
    <property type="match status" value="1"/>
</dbReference>
<dbReference type="PANTHER" id="PTHR48025:SF1">
    <property type="entry name" value="RRM DOMAIN-CONTAINING PROTEIN"/>
    <property type="match status" value="1"/>
</dbReference>
<evidence type="ECO:0000313" key="5">
    <source>
        <dbReference type="Proteomes" id="UP000266313"/>
    </source>
</evidence>
<keyword evidence="5" id="KW-1185">Reference proteome</keyword>
<dbReference type="AlphaFoldDB" id="A0A250KQ70"/>
<evidence type="ECO:0000313" key="4">
    <source>
        <dbReference type="EMBL" id="BBA33121.1"/>
    </source>
</evidence>
<feature type="compositionally biased region" description="Gly residues" evidence="2">
    <location>
        <begin position="101"/>
        <end position="110"/>
    </location>
</feature>
<accession>A0A250KQ70</accession>
<evidence type="ECO:0000256" key="1">
    <source>
        <dbReference type="ARBA" id="ARBA00022884"/>
    </source>
</evidence>
<dbReference type="Gene3D" id="3.30.70.330">
    <property type="match status" value="1"/>
</dbReference>
<dbReference type="InterPro" id="IPR012677">
    <property type="entry name" value="Nucleotide-bd_a/b_plait_sf"/>
</dbReference>